<dbReference type="OrthoDB" id="744228at2759"/>
<accession>A0A9J5ZYJ7</accession>
<evidence type="ECO:0000313" key="2">
    <source>
        <dbReference type="Proteomes" id="UP000824120"/>
    </source>
</evidence>
<keyword evidence="2" id="KW-1185">Reference proteome</keyword>
<proteinExistence type="predicted"/>
<dbReference type="AlphaFoldDB" id="A0A9J5ZYJ7"/>
<dbReference type="Proteomes" id="UP000824120">
    <property type="component" value="Chromosome 3"/>
</dbReference>
<sequence length="144" mass="16064">MQILVNNFNVKLVSIMWGLAGNARPNQLDRKYRNRNLNLPKTNFFIKKTKEIVASMQDLPHPENNVNLVFTLSEHFPIGFGASIYLIAAKVVVDELARLLKEAEAVVQSINCSLVQVGELNVDNGTNSLENYHDEAEASSVDPL</sequence>
<dbReference type="EMBL" id="JACXVP010000003">
    <property type="protein sequence ID" value="KAG5617345.1"/>
    <property type="molecule type" value="Genomic_DNA"/>
</dbReference>
<gene>
    <name evidence="1" type="ORF">H5410_017169</name>
</gene>
<comment type="caution">
    <text evidence="1">The sequence shown here is derived from an EMBL/GenBank/DDBJ whole genome shotgun (WGS) entry which is preliminary data.</text>
</comment>
<evidence type="ECO:0000313" key="1">
    <source>
        <dbReference type="EMBL" id="KAG5617345.1"/>
    </source>
</evidence>
<name>A0A9J5ZYJ7_SOLCO</name>
<protein>
    <submittedName>
        <fullName evidence="1">Uncharacterized protein</fullName>
    </submittedName>
</protein>
<reference evidence="1 2" key="1">
    <citation type="submission" date="2020-09" db="EMBL/GenBank/DDBJ databases">
        <title>De no assembly of potato wild relative species, Solanum commersonii.</title>
        <authorList>
            <person name="Cho K."/>
        </authorList>
    </citation>
    <scope>NUCLEOTIDE SEQUENCE [LARGE SCALE GENOMIC DNA]</scope>
    <source>
        <strain evidence="1">LZ3.2</strain>
        <tissue evidence="1">Leaf</tissue>
    </source>
</reference>
<organism evidence="1 2">
    <name type="scientific">Solanum commersonii</name>
    <name type="common">Commerson's wild potato</name>
    <name type="synonym">Commerson's nightshade</name>
    <dbReference type="NCBI Taxonomy" id="4109"/>
    <lineage>
        <taxon>Eukaryota</taxon>
        <taxon>Viridiplantae</taxon>
        <taxon>Streptophyta</taxon>
        <taxon>Embryophyta</taxon>
        <taxon>Tracheophyta</taxon>
        <taxon>Spermatophyta</taxon>
        <taxon>Magnoliopsida</taxon>
        <taxon>eudicotyledons</taxon>
        <taxon>Gunneridae</taxon>
        <taxon>Pentapetalae</taxon>
        <taxon>asterids</taxon>
        <taxon>lamiids</taxon>
        <taxon>Solanales</taxon>
        <taxon>Solanaceae</taxon>
        <taxon>Solanoideae</taxon>
        <taxon>Solaneae</taxon>
        <taxon>Solanum</taxon>
    </lineage>
</organism>